<dbReference type="PANTHER" id="PTHR21444">
    <property type="entry name" value="COILED-COIL DOMAIN-CONTAINING PROTEIN 180"/>
    <property type="match status" value="1"/>
</dbReference>
<feature type="transmembrane region" description="Helical" evidence="9">
    <location>
        <begin position="185"/>
        <end position="203"/>
    </location>
</feature>
<keyword evidence="6 9" id="KW-0472">Membrane</keyword>
<evidence type="ECO:0000313" key="11">
    <source>
        <dbReference type="Proteomes" id="UP001159427"/>
    </source>
</evidence>
<comment type="caution">
    <text evidence="10">The sequence shown here is derived from an EMBL/GenBank/DDBJ whole genome shotgun (WGS) entry which is preliminary data.</text>
</comment>
<feature type="non-terminal residue" evidence="10">
    <location>
        <position position="1"/>
    </location>
</feature>
<reference evidence="10 11" key="1">
    <citation type="submission" date="2022-05" db="EMBL/GenBank/DDBJ databases">
        <authorList>
            <consortium name="Genoscope - CEA"/>
            <person name="William W."/>
        </authorList>
    </citation>
    <scope>NUCLEOTIDE SEQUENCE [LARGE SCALE GENOMIC DNA]</scope>
</reference>
<evidence type="ECO:0000313" key="10">
    <source>
        <dbReference type="EMBL" id="CAH3196605.1"/>
    </source>
</evidence>
<keyword evidence="11" id="KW-1185">Reference proteome</keyword>
<keyword evidence="4 9" id="KW-0812">Transmembrane</keyword>
<accession>A0ABN8SYI2</accession>
<evidence type="ECO:0000256" key="5">
    <source>
        <dbReference type="ARBA" id="ARBA00022989"/>
    </source>
</evidence>
<keyword evidence="7" id="KW-0675">Receptor</keyword>
<gene>
    <name evidence="10" type="ORF">PEVE_00033050</name>
</gene>
<feature type="transmembrane region" description="Helical" evidence="9">
    <location>
        <begin position="83"/>
        <end position="106"/>
    </location>
</feature>
<dbReference type="InterPro" id="IPR026612">
    <property type="entry name" value="STRA6-like"/>
</dbReference>
<evidence type="ECO:0000256" key="4">
    <source>
        <dbReference type="ARBA" id="ARBA00022692"/>
    </source>
</evidence>
<keyword evidence="2" id="KW-0813">Transport</keyword>
<keyword evidence="3" id="KW-1003">Cell membrane</keyword>
<evidence type="ECO:0000256" key="3">
    <source>
        <dbReference type="ARBA" id="ARBA00022475"/>
    </source>
</evidence>
<comment type="subcellular location">
    <subcellularLocation>
        <location evidence="1">Cell membrane</location>
        <topology evidence="1">Multi-pass membrane protein</topology>
    </subcellularLocation>
</comment>
<feature type="transmembrane region" description="Helical" evidence="9">
    <location>
        <begin position="39"/>
        <end position="62"/>
    </location>
</feature>
<evidence type="ECO:0000256" key="7">
    <source>
        <dbReference type="ARBA" id="ARBA00023170"/>
    </source>
</evidence>
<evidence type="ECO:0000256" key="6">
    <source>
        <dbReference type="ARBA" id="ARBA00023136"/>
    </source>
</evidence>
<evidence type="ECO:0000256" key="1">
    <source>
        <dbReference type="ARBA" id="ARBA00004651"/>
    </source>
</evidence>
<proteinExistence type="predicted"/>
<protein>
    <recommendedName>
        <fullName evidence="12">Transmembrane channel-like protein</fullName>
    </recommendedName>
</protein>
<feature type="transmembrane region" description="Helical" evidence="9">
    <location>
        <begin position="126"/>
        <end position="159"/>
    </location>
</feature>
<keyword evidence="5 9" id="KW-1133">Transmembrane helix</keyword>
<dbReference type="Proteomes" id="UP001159427">
    <property type="component" value="Unassembled WGS sequence"/>
</dbReference>
<name>A0ABN8SYI2_9CNID</name>
<evidence type="ECO:0008006" key="12">
    <source>
        <dbReference type="Google" id="ProtNLM"/>
    </source>
</evidence>
<dbReference type="PANTHER" id="PTHR21444:SF15">
    <property type="entry name" value="RECEPTOR FOR RETINOL UPTAKE STRA6"/>
    <property type="match status" value="1"/>
</dbReference>
<sequence>RDHVLQLYKGQRRFAQGVFPSPPKLVLGSLRFSGYQVAYIIYGYLSVGIVLWLVLFVPVLFFKHIKPVLPKNAWEWCLVRAESVISAFIMSVVLYLFQLFLVHYVFRDRDFPRIVITVDNRRLFSIMSYFLFFFNILVGLFSGFLRITLGIVLGVVFLARIERSTLMQGFQRYDRGMSKSLKGNLYTVFPFVAYLGFINLLVAQSHPVMLLFCQLLINRDKVHQPNSESPAGAQSENRDWSKETGDASVYTRERRLPRMSQKAFNRWHVTVTLLRNPCLIKYRRRVGISRATSVSLRSIRTDLSDLVLA</sequence>
<dbReference type="Pfam" id="PF14752">
    <property type="entry name" value="RBP_receptor"/>
    <property type="match status" value="1"/>
</dbReference>
<organism evidence="10 11">
    <name type="scientific">Porites evermanni</name>
    <dbReference type="NCBI Taxonomy" id="104178"/>
    <lineage>
        <taxon>Eukaryota</taxon>
        <taxon>Metazoa</taxon>
        <taxon>Cnidaria</taxon>
        <taxon>Anthozoa</taxon>
        <taxon>Hexacorallia</taxon>
        <taxon>Scleractinia</taxon>
        <taxon>Fungiina</taxon>
        <taxon>Poritidae</taxon>
        <taxon>Porites</taxon>
    </lineage>
</organism>
<evidence type="ECO:0000256" key="8">
    <source>
        <dbReference type="SAM" id="MobiDB-lite"/>
    </source>
</evidence>
<evidence type="ECO:0000256" key="9">
    <source>
        <dbReference type="SAM" id="Phobius"/>
    </source>
</evidence>
<evidence type="ECO:0000256" key="2">
    <source>
        <dbReference type="ARBA" id="ARBA00022448"/>
    </source>
</evidence>
<feature type="region of interest" description="Disordered" evidence="8">
    <location>
        <begin position="224"/>
        <end position="244"/>
    </location>
</feature>
<feature type="compositionally biased region" description="Polar residues" evidence="8">
    <location>
        <begin position="224"/>
        <end position="235"/>
    </location>
</feature>
<dbReference type="EMBL" id="CALNXI010004882">
    <property type="protein sequence ID" value="CAH3196605.1"/>
    <property type="molecule type" value="Genomic_DNA"/>
</dbReference>